<accession>A0A8J9VZ63</accession>
<evidence type="ECO:0000313" key="2">
    <source>
        <dbReference type="Proteomes" id="UP000838878"/>
    </source>
</evidence>
<evidence type="ECO:0000313" key="1">
    <source>
        <dbReference type="EMBL" id="CAH0722082.1"/>
    </source>
</evidence>
<keyword evidence="2" id="KW-1185">Reference proteome</keyword>
<proteinExistence type="predicted"/>
<dbReference type="AlphaFoldDB" id="A0A8J9VZ63"/>
<dbReference type="EMBL" id="OV170223">
    <property type="protein sequence ID" value="CAH0722082.1"/>
    <property type="molecule type" value="Genomic_DNA"/>
</dbReference>
<dbReference type="Proteomes" id="UP000838878">
    <property type="component" value="Chromosome 3"/>
</dbReference>
<reference evidence="1" key="1">
    <citation type="submission" date="2021-12" db="EMBL/GenBank/DDBJ databases">
        <authorList>
            <person name="Martin H S."/>
        </authorList>
    </citation>
    <scope>NUCLEOTIDE SEQUENCE</scope>
</reference>
<protein>
    <submittedName>
        <fullName evidence="1">Uncharacterized protein</fullName>
    </submittedName>
</protein>
<sequence>MSRRRCVETSTGERRATYIPVKQELLGALLIIEVVDGGTGGAGGTGAAPRAGASGGARHAALYSAVAAHAPLSGPTQYTCSHRTVDSQSAVKAVELVGLH</sequence>
<gene>
    <name evidence="1" type="ORF">BINO364_LOCUS8098</name>
</gene>
<name>A0A8J9VZ63_9NEOP</name>
<feature type="non-terminal residue" evidence="1">
    <location>
        <position position="100"/>
    </location>
</feature>
<organism evidence="1 2">
    <name type="scientific">Brenthis ino</name>
    <name type="common">lesser marbled fritillary</name>
    <dbReference type="NCBI Taxonomy" id="405034"/>
    <lineage>
        <taxon>Eukaryota</taxon>
        <taxon>Metazoa</taxon>
        <taxon>Ecdysozoa</taxon>
        <taxon>Arthropoda</taxon>
        <taxon>Hexapoda</taxon>
        <taxon>Insecta</taxon>
        <taxon>Pterygota</taxon>
        <taxon>Neoptera</taxon>
        <taxon>Endopterygota</taxon>
        <taxon>Lepidoptera</taxon>
        <taxon>Glossata</taxon>
        <taxon>Ditrysia</taxon>
        <taxon>Papilionoidea</taxon>
        <taxon>Nymphalidae</taxon>
        <taxon>Heliconiinae</taxon>
        <taxon>Argynnini</taxon>
        <taxon>Brenthis</taxon>
    </lineage>
</organism>